<reference evidence="2" key="1">
    <citation type="submission" date="2016-10" db="EMBL/GenBank/DDBJ databases">
        <authorList>
            <person name="Varghese N."/>
            <person name="Submissions S."/>
        </authorList>
    </citation>
    <scope>NUCLEOTIDE SEQUENCE [LARGE SCALE GENOMIC DNA]</scope>
    <source>
        <strain evidence="2">GAS369</strain>
    </source>
</reference>
<evidence type="ECO:0000313" key="1">
    <source>
        <dbReference type="EMBL" id="SDS52364.1"/>
    </source>
</evidence>
<proteinExistence type="predicted"/>
<accession>A0A1H1SWP5</accession>
<dbReference type="EMBL" id="LT629750">
    <property type="protein sequence ID" value="SDS52364.1"/>
    <property type="molecule type" value="Genomic_DNA"/>
</dbReference>
<organism evidence="1 2">
    <name type="scientific">Bradyrhizobium canariense</name>
    <dbReference type="NCBI Taxonomy" id="255045"/>
    <lineage>
        <taxon>Bacteria</taxon>
        <taxon>Pseudomonadati</taxon>
        <taxon>Pseudomonadota</taxon>
        <taxon>Alphaproteobacteria</taxon>
        <taxon>Hyphomicrobiales</taxon>
        <taxon>Nitrobacteraceae</taxon>
        <taxon>Bradyrhizobium</taxon>
    </lineage>
</organism>
<dbReference type="Proteomes" id="UP000243904">
    <property type="component" value="Chromosome I"/>
</dbReference>
<gene>
    <name evidence="1" type="ORF">SAMN05444158_2318</name>
</gene>
<dbReference type="AlphaFoldDB" id="A0A1H1SWP5"/>
<evidence type="ECO:0000313" key="2">
    <source>
        <dbReference type="Proteomes" id="UP000243904"/>
    </source>
</evidence>
<dbReference type="RefSeq" id="WP_146687317.1">
    <property type="nucleotide sequence ID" value="NZ_LT629750.1"/>
</dbReference>
<sequence>MNHSFYSVDRTTHLKIVILALLAAIAIAGISTAARLGAASVESSRITTAGDGRPAMATIRTTGPA</sequence>
<name>A0A1H1SWP5_9BRAD</name>
<protein>
    <submittedName>
        <fullName evidence="1">Uncharacterized protein</fullName>
    </submittedName>
</protein>
<keyword evidence="2" id="KW-1185">Reference proteome</keyword>